<gene>
    <name evidence="2" type="ORF">H9738_10475</name>
</gene>
<dbReference type="Pfam" id="PF12730">
    <property type="entry name" value="ABC2_membrane_4"/>
    <property type="match status" value="1"/>
</dbReference>
<reference evidence="2" key="1">
    <citation type="journal article" date="2021" name="PeerJ">
        <title>Extensive microbial diversity within the chicken gut microbiome revealed by metagenomics and culture.</title>
        <authorList>
            <person name="Gilroy R."/>
            <person name="Ravi A."/>
            <person name="Getino M."/>
            <person name="Pursley I."/>
            <person name="Horton D.L."/>
            <person name="Alikhan N.F."/>
            <person name="Baker D."/>
            <person name="Gharbi K."/>
            <person name="Hall N."/>
            <person name="Watson M."/>
            <person name="Adriaenssens E.M."/>
            <person name="Foster-Nyarko E."/>
            <person name="Jarju S."/>
            <person name="Secka A."/>
            <person name="Antonio M."/>
            <person name="Oren A."/>
            <person name="Chaudhuri R.R."/>
            <person name="La Ragione R."/>
            <person name="Hildebrand F."/>
            <person name="Pallen M.J."/>
        </authorList>
    </citation>
    <scope>NUCLEOTIDE SEQUENCE</scope>
    <source>
        <strain evidence="2">ChiHjej12B11-1927</strain>
    </source>
</reference>
<feature type="transmembrane region" description="Helical" evidence="1">
    <location>
        <begin position="253"/>
        <end position="274"/>
    </location>
</feature>
<protein>
    <submittedName>
        <fullName evidence="2">ABC transporter permease</fullName>
    </submittedName>
</protein>
<keyword evidence="1" id="KW-1133">Transmembrane helix</keyword>
<evidence type="ECO:0000313" key="3">
    <source>
        <dbReference type="Proteomes" id="UP000824230"/>
    </source>
</evidence>
<comment type="caution">
    <text evidence="2">The sequence shown here is derived from an EMBL/GenBank/DDBJ whole genome shotgun (WGS) entry which is preliminary data.</text>
</comment>
<keyword evidence="1" id="KW-0472">Membrane</keyword>
<reference evidence="2" key="2">
    <citation type="submission" date="2021-04" db="EMBL/GenBank/DDBJ databases">
        <authorList>
            <person name="Gilroy R."/>
        </authorList>
    </citation>
    <scope>NUCLEOTIDE SEQUENCE</scope>
    <source>
        <strain evidence="2">ChiHjej12B11-1927</strain>
    </source>
</reference>
<feature type="transmembrane region" description="Helical" evidence="1">
    <location>
        <begin position="194"/>
        <end position="223"/>
    </location>
</feature>
<name>A0A9D1VNH3_9FIRM</name>
<keyword evidence="1" id="KW-0812">Transmembrane</keyword>
<feature type="transmembrane region" description="Helical" evidence="1">
    <location>
        <begin position="20"/>
        <end position="39"/>
    </location>
</feature>
<dbReference type="Proteomes" id="UP000824230">
    <property type="component" value="Unassembled WGS sequence"/>
</dbReference>
<sequence length="285" mass="31002">MLNLTRMEFRRLFRDKSVYITLASFLGFILIALITMKLVTDQNLLSFATENGFEFTAEDQADAASFLSSTIVDFVSNLLFSGGLMVCFSAIFCSLSTCDDFASGFGKNIFSYYPDRGYYIVSKIVTHCAINAMFILALTAASIILFMIFGFPNPLGDPLKMALMLLTGWVALIPLTAQNMLFCMLIRNAAVASILSIICGLGAVAGVLETIAGLFGIHVAQFFPPYLVMMSPYISGSASTGSLLSFAVGQNGLGTNLLLSVFASLLWTLIYIWLSKKVLSKKDIC</sequence>
<dbReference type="EMBL" id="DXFG01000225">
    <property type="protein sequence ID" value="HIX38276.1"/>
    <property type="molecule type" value="Genomic_DNA"/>
</dbReference>
<feature type="transmembrane region" description="Helical" evidence="1">
    <location>
        <begin position="74"/>
        <end position="97"/>
    </location>
</feature>
<proteinExistence type="predicted"/>
<organism evidence="2 3">
    <name type="scientific">Candidatus Blautia pullistercoris</name>
    <dbReference type="NCBI Taxonomy" id="2838499"/>
    <lineage>
        <taxon>Bacteria</taxon>
        <taxon>Bacillati</taxon>
        <taxon>Bacillota</taxon>
        <taxon>Clostridia</taxon>
        <taxon>Lachnospirales</taxon>
        <taxon>Lachnospiraceae</taxon>
        <taxon>Blautia</taxon>
    </lineage>
</organism>
<evidence type="ECO:0000256" key="1">
    <source>
        <dbReference type="SAM" id="Phobius"/>
    </source>
</evidence>
<dbReference type="AlphaFoldDB" id="A0A9D1VNH3"/>
<feature type="transmembrane region" description="Helical" evidence="1">
    <location>
        <begin position="118"/>
        <end position="149"/>
    </location>
</feature>
<accession>A0A9D1VNH3</accession>
<evidence type="ECO:0000313" key="2">
    <source>
        <dbReference type="EMBL" id="HIX38276.1"/>
    </source>
</evidence>
<feature type="transmembrane region" description="Helical" evidence="1">
    <location>
        <begin position="161"/>
        <end position="182"/>
    </location>
</feature>